<evidence type="ECO:0000256" key="1">
    <source>
        <dbReference type="ARBA" id="ARBA00022737"/>
    </source>
</evidence>
<evidence type="ECO:0000313" key="6">
    <source>
        <dbReference type="WBParaSite" id="GPLIN_001374300"/>
    </source>
</evidence>
<reference evidence="6" key="2">
    <citation type="submission" date="2016-06" db="UniProtKB">
        <authorList>
            <consortium name="WormBaseParasite"/>
        </authorList>
    </citation>
    <scope>IDENTIFICATION</scope>
</reference>
<keyword evidence="5" id="KW-1185">Reference proteome</keyword>
<proteinExistence type="inferred from homology"/>
<dbReference type="SUPFAM" id="SSF48452">
    <property type="entry name" value="TPR-like"/>
    <property type="match status" value="1"/>
</dbReference>
<dbReference type="AlphaFoldDB" id="A0A183CLI7"/>
<dbReference type="Gene3D" id="1.25.40.10">
    <property type="entry name" value="Tetratricopeptide repeat domain"/>
    <property type="match status" value="1"/>
</dbReference>
<accession>A0A183CLI7</accession>
<organism evidence="5 6">
    <name type="scientific">Globodera pallida</name>
    <name type="common">Potato cyst nematode worm</name>
    <name type="synonym">Heterodera pallida</name>
    <dbReference type="NCBI Taxonomy" id="36090"/>
    <lineage>
        <taxon>Eukaryota</taxon>
        <taxon>Metazoa</taxon>
        <taxon>Ecdysozoa</taxon>
        <taxon>Nematoda</taxon>
        <taxon>Chromadorea</taxon>
        <taxon>Rhabditida</taxon>
        <taxon>Tylenchina</taxon>
        <taxon>Tylenchomorpha</taxon>
        <taxon>Tylenchoidea</taxon>
        <taxon>Heteroderidae</taxon>
        <taxon>Heteroderinae</taxon>
        <taxon>Globodera</taxon>
    </lineage>
</organism>
<dbReference type="PANTHER" id="PTHR16193:SF0">
    <property type="entry name" value="TETRATRICOPEPTIDE REPEAT PROTEIN 27"/>
    <property type="match status" value="1"/>
</dbReference>
<dbReference type="SMART" id="SM00028">
    <property type="entry name" value="TPR"/>
    <property type="match status" value="4"/>
</dbReference>
<dbReference type="InterPro" id="IPR011990">
    <property type="entry name" value="TPR-like_helical_dom_sf"/>
</dbReference>
<dbReference type="WBParaSite" id="GPLIN_001374300">
    <property type="protein sequence ID" value="GPLIN_001374300"/>
    <property type="gene ID" value="GPLIN_001374300"/>
</dbReference>
<sequence>MTKSPEVGLVVDQYLRSKVEEGELLDWAVSQFVSFVGANFAGLSIDDVSLDSFVSLGGSVSVQLKEYALTALSFGVNAPFSAVRFAFAPLCPEFSLFLGRLKSFGLRRGRFLICCLLMEATERTILSLDRHFLHRSAPNERRVEYALEKVFHHLRYFEGSVAKNVLDEASALAGIEKMEFSGALGRRTRFQQKEVPQLFLEVRLSSEHSPDDGAQLTPNELPQNCESGDDTLLERIVFSDANGRTERKKLSPNQCACVLATALLERQLNASADDLSAQLAMAYVEEVISQESCWAVQVRALFERCSLEQQNVRRVERACAQLESLSNVLDTSNPTPFWTVIKSHAKVLLSLGCTSNALRIFERLQLWEEAVECFQSLRQPEKAEALVRKLLERGEKPSHLCLLGDVTDDAECYRKAIWISDDKSFRARFSLAEHLLRRKRYAETIEHYSRAVQIQPLRLLAWFNLGFAAMNCQDFRAFHRCVDIDPAYFEAWNNLAASYIHLGLKHRAHKILLEALKLNWENVRVLDNLLLISVEIGDHKQAVLALEKLLELGKGPIDELPLEVLASTFLSSERPPNSKSDDVTLHSLLAIFSRVNSRQSLSPKLVRIYAHLKRPTVEQSEDIAAWSTHAQLLERAFQREYCHEAVFCSDQKICVKMLTDLMELVNALKNTWRTQKIGQEQICSKLRLRIRPTIGLLERHFGPNCENSDDPDLRNHFRIRLLPLFPFKNVYCTYYRGSNEITCGTVTCETHSPLTPDNSELDGIDTKLPRGWYRIGTLSIRHDRAWFNLYRIPERNCIGQFGLHAGENIAGSVAVKDKRCFDRLVVQIERKSTTEKFDVLQCRKCVFNSCWLGSRTLHDQRTYLTNLRSY</sequence>
<dbReference type="InterPro" id="IPR044244">
    <property type="entry name" value="TTC27/Emw1"/>
</dbReference>
<comment type="similarity">
    <text evidence="3">Belongs to the TTC27 family.</text>
</comment>
<evidence type="ECO:0000256" key="3">
    <source>
        <dbReference type="ARBA" id="ARBA00024020"/>
    </source>
</evidence>
<evidence type="ECO:0000256" key="4">
    <source>
        <dbReference type="PROSITE-ProRule" id="PRU00339"/>
    </source>
</evidence>
<evidence type="ECO:0000313" key="5">
    <source>
        <dbReference type="Proteomes" id="UP000050741"/>
    </source>
</evidence>
<dbReference type="InterPro" id="IPR019734">
    <property type="entry name" value="TPR_rpt"/>
</dbReference>
<evidence type="ECO:0000256" key="2">
    <source>
        <dbReference type="ARBA" id="ARBA00022803"/>
    </source>
</evidence>
<dbReference type="PROSITE" id="PS50005">
    <property type="entry name" value="TPR"/>
    <property type="match status" value="1"/>
</dbReference>
<name>A0A183CLI7_GLOPA</name>
<keyword evidence="2 4" id="KW-0802">TPR repeat</keyword>
<reference evidence="5" key="1">
    <citation type="submission" date="2014-05" db="EMBL/GenBank/DDBJ databases">
        <title>The genome and life-stage specific transcriptomes of Globodera pallida elucidate key aspects of plant parasitism by a cyst nematode.</title>
        <authorList>
            <person name="Cotton J.A."/>
            <person name="Lilley C.J."/>
            <person name="Jones L.M."/>
            <person name="Kikuchi T."/>
            <person name="Reid A.J."/>
            <person name="Thorpe P."/>
            <person name="Tsai I.J."/>
            <person name="Beasley H."/>
            <person name="Blok V."/>
            <person name="Cock P.J.A."/>
            <person name="Van den Akker S.E."/>
            <person name="Holroyd N."/>
            <person name="Hunt M."/>
            <person name="Mantelin S."/>
            <person name="Naghra H."/>
            <person name="Pain A."/>
            <person name="Palomares-Rius J.E."/>
            <person name="Zarowiecki M."/>
            <person name="Berriman M."/>
            <person name="Jones J.T."/>
            <person name="Urwin P.E."/>
        </authorList>
    </citation>
    <scope>NUCLEOTIDE SEQUENCE [LARGE SCALE GENOMIC DNA]</scope>
    <source>
        <strain evidence="5">Lindley</strain>
    </source>
</reference>
<dbReference type="Proteomes" id="UP000050741">
    <property type="component" value="Unassembled WGS sequence"/>
</dbReference>
<keyword evidence="1" id="KW-0677">Repeat</keyword>
<protein>
    <submittedName>
        <fullName evidence="6">TPR_REGION domain-containing protein</fullName>
    </submittedName>
</protein>
<feature type="repeat" description="TPR" evidence="4">
    <location>
        <begin position="425"/>
        <end position="458"/>
    </location>
</feature>
<dbReference type="PANTHER" id="PTHR16193">
    <property type="entry name" value="TETRATRICOPEPTIDE REPEAT PROTEIN 27"/>
    <property type="match status" value="1"/>
</dbReference>